<dbReference type="GO" id="GO:0019213">
    <property type="term" value="F:deacetylase activity"/>
    <property type="evidence" value="ECO:0007669"/>
    <property type="project" value="TreeGrafter"/>
</dbReference>
<gene>
    <name evidence="6" type="ORF">CDN99_27770</name>
</gene>
<dbReference type="EMBL" id="NIOF01000031">
    <property type="protein sequence ID" value="OWQ82909.1"/>
    <property type="molecule type" value="Genomic_DNA"/>
</dbReference>
<dbReference type="Pfam" id="PF04794">
    <property type="entry name" value="YdjC"/>
    <property type="match status" value="1"/>
</dbReference>
<dbReference type="PANTHER" id="PTHR31609">
    <property type="entry name" value="YDJC DEACETYLASE FAMILY MEMBER"/>
    <property type="match status" value="1"/>
</dbReference>
<evidence type="ECO:0000256" key="2">
    <source>
        <dbReference type="ARBA" id="ARBA00022723"/>
    </source>
</evidence>
<keyword evidence="4" id="KW-0460">Magnesium</keyword>
<comment type="caution">
    <text evidence="6">The sequence shown here is derived from an EMBL/GenBank/DDBJ whole genome shotgun (WGS) entry which is preliminary data.</text>
</comment>
<evidence type="ECO:0000256" key="3">
    <source>
        <dbReference type="ARBA" id="ARBA00022801"/>
    </source>
</evidence>
<keyword evidence="5" id="KW-0119">Carbohydrate metabolism</keyword>
<sequence>MAVKRERSICLCLDDFGLHEGINEAALALRRDGRVHALSCLVTGAAWQSGATSLRRDSAGPIDVGLHLDLTQRPLTSAPDSWAALWMRGSFDRLSASALRAEIDAQFDLFERHLGRRPDFVDGHQHVHQFPQVRDALVDVLIQRYPYHRPWVRSTRAAGWRFKSLVIGRLGSRMLTTEADLLAFPHNRRLLGVYDFAGGAGRYEALLSSWFRLAEQGDLLMCHASTRAIPGDPIAQARLDEYEVLSGGRFDGHARSHAIKLESMTRILDEARFAATRSLR</sequence>
<evidence type="ECO:0000256" key="5">
    <source>
        <dbReference type="ARBA" id="ARBA00023277"/>
    </source>
</evidence>
<evidence type="ECO:0000313" key="7">
    <source>
        <dbReference type="Proteomes" id="UP000197468"/>
    </source>
</evidence>
<organism evidence="6 7">
    <name type="scientific">Roseateles aquatilis</name>
    <dbReference type="NCBI Taxonomy" id="431061"/>
    <lineage>
        <taxon>Bacteria</taxon>
        <taxon>Pseudomonadati</taxon>
        <taxon>Pseudomonadota</taxon>
        <taxon>Betaproteobacteria</taxon>
        <taxon>Burkholderiales</taxon>
        <taxon>Sphaerotilaceae</taxon>
        <taxon>Roseateles</taxon>
    </lineage>
</organism>
<dbReference type="GO" id="GO:0016787">
    <property type="term" value="F:hydrolase activity"/>
    <property type="evidence" value="ECO:0007669"/>
    <property type="project" value="UniProtKB-KW"/>
</dbReference>
<dbReference type="GO" id="GO:0046872">
    <property type="term" value="F:metal ion binding"/>
    <property type="evidence" value="ECO:0007669"/>
    <property type="project" value="UniProtKB-KW"/>
</dbReference>
<dbReference type="SUPFAM" id="SSF88713">
    <property type="entry name" value="Glycoside hydrolase/deacetylase"/>
    <property type="match status" value="1"/>
</dbReference>
<name>A0A2D0ALP4_9BURK</name>
<dbReference type="InterPro" id="IPR011330">
    <property type="entry name" value="Glyco_hydro/deAcase_b/a-brl"/>
</dbReference>
<protein>
    <recommendedName>
        <fullName evidence="8">Cellobiose phosphorylase</fullName>
    </recommendedName>
</protein>
<evidence type="ECO:0000256" key="1">
    <source>
        <dbReference type="ARBA" id="ARBA00001946"/>
    </source>
</evidence>
<evidence type="ECO:0000313" key="6">
    <source>
        <dbReference type="EMBL" id="OWQ82909.1"/>
    </source>
</evidence>
<proteinExistence type="predicted"/>
<accession>A0A2D0ALP4</accession>
<dbReference type="PANTHER" id="PTHR31609:SF1">
    <property type="entry name" value="CARBOHYDRATE DEACETYLASE"/>
    <property type="match status" value="1"/>
</dbReference>
<dbReference type="Gene3D" id="3.20.20.370">
    <property type="entry name" value="Glycoside hydrolase/deacetylase"/>
    <property type="match status" value="1"/>
</dbReference>
<reference evidence="6 7" key="1">
    <citation type="journal article" date="2008" name="Int. J. Syst. Evol. Microbiol.">
        <title>Description of Roseateles aquatilis sp. nov. and Roseateles terrae sp. nov., in the class Betaproteobacteria, and emended description of the genus Roseateles.</title>
        <authorList>
            <person name="Gomila M."/>
            <person name="Bowien B."/>
            <person name="Falsen E."/>
            <person name="Moore E.R."/>
            <person name="Lalucat J."/>
        </authorList>
    </citation>
    <scope>NUCLEOTIDE SEQUENCE [LARGE SCALE GENOMIC DNA]</scope>
    <source>
        <strain evidence="6 7">CCUG 48205</strain>
    </source>
</reference>
<evidence type="ECO:0000256" key="4">
    <source>
        <dbReference type="ARBA" id="ARBA00022842"/>
    </source>
</evidence>
<dbReference type="Proteomes" id="UP000197468">
    <property type="component" value="Unassembled WGS sequence"/>
</dbReference>
<dbReference type="GO" id="GO:0005975">
    <property type="term" value="P:carbohydrate metabolic process"/>
    <property type="evidence" value="ECO:0007669"/>
    <property type="project" value="InterPro"/>
</dbReference>
<dbReference type="AlphaFoldDB" id="A0A2D0ALP4"/>
<keyword evidence="2" id="KW-0479">Metal-binding</keyword>
<keyword evidence="3" id="KW-0378">Hydrolase</keyword>
<evidence type="ECO:0008006" key="8">
    <source>
        <dbReference type="Google" id="ProtNLM"/>
    </source>
</evidence>
<dbReference type="CDD" id="cd10807">
    <property type="entry name" value="YdjC_like_3"/>
    <property type="match status" value="1"/>
</dbReference>
<dbReference type="InterPro" id="IPR006879">
    <property type="entry name" value="YdjC-like"/>
</dbReference>
<comment type="cofactor">
    <cofactor evidence="1">
        <name>Mg(2+)</name>
        <dbReference type="ChEBI" id="CHEBI:18420"/>
    </cofactor>
</comment>
<keyword evidence="7" id="KW-1185">Reference proteome</keyword>